<dbReference type="AlphaFoldDB" id="A0A6F9DJU7"/>
<keyword evidence="1" id="KW-0812">Transmembrane</keyword>
<name>A0A6F9DJU7_9ASCI</name>
<accession>A0A6F9DJU7</accession>
<dbReference type="EMBL" id="LR787384">
    <property type="protein sequence ID" value="CAB3263246.1"/>
    <property type="molecule type" value="mRNA"/>
</dbReference>
<evidence type="ECO:0000313" key="2">
    <source>
        <dbReference type="EMBL" id="CAB3263246.1"/>
    </source>
</evidence>
<keyword evidence="1" id="KW-0472">Membrane</keyword>
<keyword evidence="1" id="KW-1133">Transmembrane helix</keyword>
<evidence type="ECO:0000256" key="1">
    <source>
        <dbReference type="SAM" id="Phobius"/>
    </source>
</evidence>
<gene>
    <name evidence="2" type="primary">LOC104266866</name>
</gene>
<feature type="transmembrane region" description="Helical" evidence="1">
    <location>
        <begin position="281"/>
        <end position="306"/>
    </location>
</feature>
<organism evidence="2">
    <name type="scientific">Phallusia mammillata</name>
    <dbReference type="NCBI Taxonomy" id="59560"/>
    <lineage>
        <taxon>Eukaryota</taxon>
        <taxon>Metazoa</taxon>
        <taxon>Chordata</taxon>
        <taxon>Tunicata</taxon>
        <taxon>Ascidiacea</taxon>
        <taxon>Phlebobranchia</taxon>
        <taxon>Ascidiidae</taxon>
        <taxon>Phallusia</taxon>
    </lineage>
</organism>
<sequence length="361" mass="39152">MITIDVIQRVVQPVFTSGIGTLYNHGEDVVMMLQLRDSFGQLLQNIEHKGLTWHASVSLDDDTIYGTSVITGNTTYTFNTSTSTIATTGLKISTTQSYHKYNLLFRVYTTPEPVAYDLTVTAEPIQFYNSETDDIHEALAATQTVRLLIMGRPYTTARTKTFKVYLYNKLTDEIRTAYIGSLEVADATDSRTTNTDVNTEVTLDINTRSNDDVLQAVEDLKAFVNGSHGLMFDGNAIQFSESQCGLTVCVVTTTTLATTTDLSTTTSATTTTESVSAPGGFWIIIGVAIVISIMLAGSAIGLACYLKRNPRSKVSPCMGSQTSLGAKSLIDSIPSESSGDTVSSYDGLHHRPRSAFTPVHV</sequence>
<proteinExistence type="evidence at transcript level"/>
<protein>
    <submittedName>
        <fullName evidence="2">Uncharacterized protein LOC104266866</fullName>
    </submittedName>
</protein>
<reference evidence="2" key="1">
    <citation type="submission" date="2020-04" db="EMBL/GenBank/DDBJ databases">
        <authorList>
            <person name="Neveu A P."/>
        </authorList>
    </citation>
    <scope>NUCLEOTIDE SEQUENCE</scope>
    <source>
        <tissue evidence="2">Whole embryo</tissue>
    </source>
</reference>